<accession>M1WXN9</accession>
<sequence>MQNLPGIALDQTTEQAKSLRYSSLKTSEQDILFAELFEQHSTKVENELALTPVSTNDQMLETAPEIATHEAKQEKVNASGTEAPAAEETVIEVEKDQDQKMTQEDLDEVREDLKEYGLSEEEISDIEDKINSDEGMTWNEFVSVLAEKMASMNTVSLSDTQKDTLSTFFSKFGFSESESKELISKLQNGNQNEVMAALQEKLDAMPDDQKLLLTKDELEAFSSAMNFSKEFTSKLKEAFGQNTLSKDVKEAFTMIQQEMAEMSAKDQALVKAVGQQFVKAMHERTKETTVAKEVGENVDLKARTAEETPQVATKEELKDAVETRKDALSDASARKTDQQNLPKQADADVTDQDQSNESSNDTWNNFFSKLQNNSTQKTTSEFQGKTDTIEATLASSLTDATGKTSTQAWEKISAPKVMRQVENGVLKTLSNGTKQLTLQLSPENLGALSITLQVNGKEVSAHIRADSADAAKVIADNLDIIKTSLQNQGLKVDKLDVQTGLMNNSDYNNWFGQEEHNLAREREAMVAMRSHMKQMREGTVQVAQDLQNVREQAIHADQGLHVIA</sequence>
<protein>
    <submittedName>
        <fullName evidence="3">Flagellar hook-length control protein</fullName>
    </submittedName>
</protein>
<dbReference type="PATRIC" id="fig|879567.3.peg.2775"/>
<dbReference type="CDD" id="cd17470">
    <property type="entry name" value="T3SS_Flik_C"/>
    <property type="match status" value="1"/>
</dbReference>
<evidence type="ECO:0000313" key="3">
    <source>
        <dbReference type="EMBL" id="CCH49823.1"/>
    </source>
</evidence>
<dbReference type="Pfam" id="PF02120">
    <property type="entry name" value="Flg_hook"/>
    <property type="match status" value="1"/>
</dbReference>
<dbReference type="InterPro" id="IPR038610">
    <property type="entry name" value="FliK-like_C_sf"/>
</dbReference>
<feature type="compositionally biased region" description="Basic and acidic residues" evidence="1">
    <location>
        <begin position="313"/>
        <end position="337"/>
    </location>
</feature>
<feature type="compositionally biased region" description="Polar residues" evidence="1">
    <location>
        <begin position="352"/>
        <end position="365"/>
    </location>
</feature>
<reference evidence="4" key="2">
    <citation type="journal article" date="2013" name="Stand. Genomic Sci.">
        <title>Complete genome sequence of Desulfocapsa sulfexigens, a marine deltaproteobacterium specialized in disproportionating inorganic sulfur compounds.</title>
        <authorList>
            <person name="Finster K.W."/>
            <person name="Kjeldsen K.U."/>
            <person name="Kube M."/>
            <person name="Reinhardt R."/>
            <person name="Mussmann M."/>
            <person name="Amann R."/>
            <person name="Schreiber L."/>
        </authorList>
    </citation>
    <scope>NUCLEOTIDE SEQUENCE [LARGE SCALE GENOMIC DNA]</scope>
    <source>
        <strain evidence="4">DSM 10523 / SB164P1</strain>
    </source>
</reference>
<evidence type="ECO:0000313" key="4">
    <source>
        <dbReference type="Proteomes" id="UP000011724"/>
    </source>
</evidence>
<proteinExistence type="predicted"/>
<dbReference type="EMBL" id="FO203427">
    <property type="protein sequence ID" value="CCH49823.1"/>
    <property type="molecule type" value="Genomic_DNA"/>
</dbReference>
<keyword evidence="4" id="KW-1185">Reference proteome</keyword>
<dbReference type="HOGENOM" id="CLU_467503_0_0_7"/>
<gene>
    <name evidence="3" type="ordered locus">BN4_12588</name>
</gene>
<keyword evidence="3" id="KW-0969">Cilium</keyword>
<feature type="domain" description="Flagellar hook-length control protein-like C-terminal" evidence="2">
    <location>
        <begin position="425"/>
        <end position="503"/>
    </location>
</feature>
<dbReference type="STRING" id="1322246.BN4_12588"/>
<reference evidence="3 4" key="1">
    <citation type="journal article" date="2013" name="PLoS ONE">
        <title>The first genomic and proteomic characterization of a deep-sea sulfate reducer: insights into the piezophilic lifestyle of Desulfovibrio piezophilus.</title>
        <authorList>
            <person name="Pradel N."/>
            <person name="Ji B."/>
            <person name="Gimenez G."/>
            <person name="Talla E."/>
            <person name="Lenoble P."/>
            <person name="Garel M."/>
            <person name="Tamburini C."/>
            <person name="Fourquet P."/>
            <person name="Lebrun R."/>
            <person name="Bertin P."/>
            <person name="Denis Y."/>
            <person name="Pophillat M."/>
            <person name="Barbe V."/>
            <person name="Ollivier B."/>
            <person name="Dolla A."/>
        </authorList>
    </citation>
    <scope>NUCLEOTIDE SEQUENCE [LARGE SCALE GENOMIC DNA]</scope>
    <source>
        <strain evidence="4">DSM 10523 / SB164P1</strain>
    </source>
</reference>
<dbReference type="Proteomes" id="UP000011724">
    <property type="component" value="Chromosome"/>
</dbReference>
<dbReference type="BioCyc" id="DPIE1322246:BN4_RS12975-MONOMER"/>
<evidence type="ECO:0000256" key="1">
    <source>
        <dbReference type="SAM" id="MobiDB-lite"/>
    </source>
</evidence>
<dbReference type="AlphaFoldDB" id="M1WXN9"/>
<feature type="region of interest" description="Disordered" evidence="1">
    <location>
        <begin position="300"/>
        <end position="365"/>
    </location>
</feature>
<dbReference type="eggNOG" id="COG3144">
    <property type="taxonomic scope" value="Bacteria"/>
</dbReference>
<keyword evidence="3" id="KW-0282">Flagellum</keyword>
<organism evidence="3 4">
    <name type="scientific">Pseudodesulfovibrio piezophilus (strain DSM 21447 / JCM 15486 / C1TLV30)</name>
    <name type="common">Desulfovibrio piezophilus</name>
    <dbReference type="NCBI Taxonomy" id="1322246"/>
    <lineage>
        <taxon>Bacteria</taxon>
        <taxon>Pseudomonadati</taxon>
        <taxon>Thermodesulfobacteriota</taxon>
        <taxon>Desulfovibrionia</taxon>
        <taxon>Desulfovibrionales</taxon>
        <taxon>Desulfovibrionaceae</taxon>
    </lineage>
</organism>
<dbReference type="InterPro" id="IPR021136">
    <property type="entry name" value="Flagellar_hook_control-like_C"/>
</dbReference>
<keyword evidence="3" id="KW-0966">Cell projection</keyword>
<dbReference type="Gene3D" id="3.30.750.140">
    <property type="match status" value="1"/>
</dbReference>
<dbReference type="KEGG" id="dpi:BN4_12588"/>
<name>M1WXN9_PSEP2</name>
<dbReference type="RefSeq" id="WP_015415866.1">
    <property type="nucleotide sequence ID" value="NC_020409.1"/>
</dbReference>
<dbReference type="OrthoDB" id="5468982at2"/>
<evidence type="ECO:0000259" key="2">
    <source>
        <dbReference type="Pfam" id="PF02120"/>
    </source>
</evidence>